<keyword evidence="1" id="KW-0472">Membrane</keyword>
<name>A0ABY4TUQ2_9SPHN</name>
<dbReference type="RefSeq" id="WP_250752994.1">
    <property type="nucleotide sequence ID" value="NZ_CP098401.1"/>
</dbReference>
<gene>
    <name evidence="2" type="ORF">M9980_02495</name>
</gene>
<evidence type="ECO:0000256" key="1">
    <source>
        <dbReference type="SAM" id="Phobius"/>
    </source>
</evidence>
<protein>
    <submittedName>
        <fullName evidence="2">Uncharacterized protein</fullName>
    </submittedName>
</protein>
<feature type="transmembrane region" description="Helical" evidence="1">
    <location>
        <begin position="12"/>
        <end position="33"/>
    </location>
</feature>
<feature type="transmembrane region" description="Helical" evidence="1">
    <location>
        <begin position="39"/>
        <end position="57"/>
    </location>
</feature>
<dbReference type="Proteomes" id="UP001055580">
    <property type="component" value="Chromosome"/>
</dbReference>
<proteinExistence type="predicted"/>
<keyword evidence="3" id="KW-1185">Reference proteome</keyword>
<accession>A0ABY4TUQ2</accession>
<keyword evidence="1" id="KW-0812">Transmembrane</keyword>
<reference evidence="2" key="1">
    <citation type="submission" date="2022-05" db="EMBL/GenBank/DDBJ databases">
        <title>Sphingomonas sp. strain RMG20 Genome sequencing and assembly.</title>
        <authorList>
            <person name="Kim I."/>
        </authorList>
    </citation>
    <scope>NUCLEOTIDE SEQUENCE</scope>
    <source>
        <strain evidence="2">RMG20</strain>
    </source>
</reference>
<dbReference type="EMBL" id="CP098401">
    <property type="protein sequence ID" value="URW76121.1"/>
    <property type="molecule type" value="Genomic_DNA"/>
</dbReference>
<keyword evidence="1" id="KW-1133">Transmembrane helix</keyword>
<evidence type="ECO:0000313" key="3">
    <source>
        <dbReference type="Proteomes" id="UP001055580"/>
    </source>
</evidence>
<evidence type="ECO:0000313" key="2">
    <source>
        <dbReference type="EMBL" id="URW76121.1"/>
    </source>
</evidence>
<organism evidence="2 3">
    <name type="scientific">Sphingomonas donggukensis</name>
    <dbReference type="NCBI Taxonomy" id="2949093"/>
    <lineage>
        <taxon>Bacteria</taxon>
        <taxon>Pseudomonadati</taxon>
        <taxon>Pseudomonadota</taxon>
        <taxon>Alphaproteobacteria</taxon>
        <taxon>Sphingomonadales</taxon>
        <taxon>Sphingomonadaceae</taxon>
        <taxon>Sphingomonas</taxon>
    </lineage>
</organism>
<sequence>MPSRTLTELFHIVAGLAATVAIVAVAAWAYPLARHEIRVVGWMAAAIVVAMGVRPLRRAWAVDHQERGGE</sequence>